<dbReference type="InterPro" id="IPR007267">
    <property type="entry name" value="GtrA_DPMS_TM"/>
</dbReference>
<dbReference type="GO" id="GO:0000271">
    <property type="term" value="P:polysaccharide biosynthetic process"/>
    <property type="evidence" value="ECO:0007669"/>
    <property type="project" value="InterPro"/>
</dbReference>
<dbReference type="GO" id="GO:0005886">
    <property type="term" value="C:plasma membrane"/>
    <property type="evidence" value="ECO:0007669"/>
    <property type="project" value="TreeGrafter"/>
</dbReference>
<dbReference type="PANTHER" id="PTHR38459:SF1">
    <property type="entry name" value="PROPHAGE BACTOPRENOL-LINKED GLUCOSE TRANSLOCASE HOMOLOG"/>
    <property type="match status" value="1"/>
</dbReference>
<dbReference type="Pfam" id="PF04138">
    <property type="entry name" value="GtrA_DPMS_TM"/>
    <property type="match status" value="1"/>
</dbReference>
<keyword evidence="4 6" id="KW-1133">Transmembrane helix</keyword>
<evidence type="ECO:0000256" key="1">
    <source>
        <dbReference type="ARBA" id="ARBA00004141"/>
    </source>
</evidence>
<evidence type="ECO:0000313" key="8">
    <source>
        <dbReference type="EMBL" id="RYP83389.1"/>
    </source>
</evidence>
<dbReference type="RefSeq" id="WP_134719705.1">
    <property type="nucleotide sequence ID" value="NZ_SDKM01000033.1"/>
</dbReference>
<dbReference type="Proteomes" id="UP000295198">
    <property type="component" value="Unassembled WGS sequence"/>
</dbReference>
<protein>
    <submittedName>
        <fullName evidence="8">GtrA family protein</fullName>
    </submittedName>
</protein>
<feature type="transmembrane region" description="Helical" evidence="6">
    <location>
        <begin position="117"/>
        <end position="134"/>
    </location>
</feature>
<keyword evidence="9" id="KW-1185">Reference proteome</keyword>
<dbReference type="PANTHER" id="PTHR38459">
    <property type="entry name" value="PROPHAGE BACTOPRENOL-LINKED GLUCOSE TRANSLOCASE HOMOLOG"/>
    <property type="match status" value="1"/>
</dbReference>
<evidence type="ECO:0000256" key="5">
    <source>
        <dbReference type="ARBA" id="ARBA00023136"/>
    </source>
</evidence>
<evidence type="ECO:0000256" key="3">
    <source>
        <dbReference type="ARBA" id="ARBA00022692"/>
    </source>
</evidence>
<feature type="transmembrane region" description="Helical" evidence="6">
    <location>
        <begin position="12"/>
        <end position="33"/>
    </location>
</feature>
<organism evidence="8 9">
    <name type="scientific">Nocardioides guangzhouensis</name>
    <dbReference type="NCBI Taxonomy" id="2497878"/>
    <lineage>
        <taxon>Bacteria</taxon>
        <taxon>Bacillati</taxon>
        <taxon>Actinomycetota</taxon>
        <taxon>Actinomycetes</taxon>
        <taxon>Propionibacteriales</taxon>
        <taxon>Nocardioidaceae</taxon>
        <taxon>Nocardioides</taxon>
    </lineage>
</organism>
<dbReference type="InterPro" id="IPR051401">
    <property type="entry name" value="GtrA_CellWall_Glycosyl"/>
</dbReference>
<comment type="similarity">
    <text evidence="2">Belongs to the GtrA family.</text>
</comment>
<reference evidence="8 9" key="1">
    <citation type="submission" date="2019-01" db="EMBL/GenBank/DDBJ databases">
        <title>Nocardioides guangzhouensis sp. nov., an actinobacterium isolated from soil.</title>
        <authorList>
            <person name="Fu Y."/>
            <person name="Cai Y."/>
            <person name="Lin Z."/>
            <person name="Chen P."/>
        </authorList>
    </citation>
    <scope>NUCLEOTIDE SEQUENCE [LARGE SCALE GENOMIC DNA]</scope>
    <source>
        <strain evidence="8 9">130</strain>
    </source>
</reference>
<keyword evidence="3 6" id="KW-0812">Transmembrane</keyword>
<keyword evidence="5 6" id="KW-0472">Membrane</keyword>
<dbReference type="AlphaFoldDB" id="A0A4V1XYI7"/>
<evidence type="ECO:0000256" key="2">
    <source>
        <dbReference type="ARBA" id="ARBA00009399"/>
    </source>
</evidence>
<name>A0A4V1XYI7_9ACTN</name>
<comment type="caution">
    <text evidence="8">The sequence shown here is derived from an EMBL/GenBank/DDBJ whole genome shotgun (WGS) entry which is preliminary data.</text>
</comment>
<evidence type="ECO:0000256" key="6">
    <source>
        <dbReference type="SAM" id="Phobius"/>
    </source>
</evidence>
<sequence>MGRRTRVLSEGGKFVAVGAVATVVALVLFNLLVHGVGGDGPMNGQPLLAFALANLIGMAVSYRGARHWAFRRREPVGPANGRVGFLVVNVVSLLIPMACLAVSRYLLELDGALADNVAANVVGLGLGVLFRFWATRRYVFRRPRGRVLTRA</sequence>
<feature type="transmembrane region" description="Helical" evidence="6">
    <location>
        <begin position="45"/>
        <end position="62"/>
    </location>
</feature>
<evidence type="ECO:0000313" key="9">
    <source>
        <dbReference type="Proteomes" id="UP000295198"/>
    </source>
</evidence>
<accession>A0A4V1XYI7</accession>
<feature type="transmembrane region" description="Helical" evidence="6">
    <location>
        <begin position="83"/>
        <end position="105"/>
    </location>
</feature>
<evidence type="ECO:0000256" key="4">
    <source>
        <dbReference type="ARBA" id="ARBA00022989"/>
    </source>
</evidence>
<dbReference type="OrthoDB" id="9807815at2"/>
<dbReference type="EMBL" id="SDKM01000033">
    <property type="protein sequence ID" value="RYP83389.1"/>
    <property type="molecule type" value="Genomic_DNA"/>
</dbReference>
<feature type="domain" description="GtrA/DPMS transmembrane" evidence="7">
    <location>
        <begin position="13"/>
        <end position="140"/>
    </location>
</feature>
<gene>
    <name evidence="8" type="ORF">EKO23_19000</name>
</gene>
<evidence type="ECO:0000259" key="7">
    <source>
        <dbReference type="Pfam" id="PF04138"/>
    </source>
</evidence>
<comment type="subcellular location">
    <subcellularLocation>
        <location evidence="1">Membrane</location>
        <topology evidence="1">Multi-pass membrane protein</topology>
    </subcellularLocation>
</comment>
<proteinExistence type="inferred from homology"/>